<feature type="transmembrane region" description="Helical" evidence="8">
    <location>
        <begin position="551"/>
        <end position="570"/>
    </location>
</feature>
<feature type="compositionally biased region" description="Polar residues" evidence="7">
    <location>
        <begin position="1"/>
        <end position="14"/>
    </location>
</feature>
<feature type="transmembrane region" description="Helical" evidence="8">
    <location>
        <begin position="222"/>
        <end position="243"/>
    </location>
</feature>
<keyword evidence="3 8" id="KW-0812">Transmembrane</keyword>
<evidence type="ECO:0000256" key="4">
    <source>
        <dbReference type="ARBA" id="ARBA00022989"/>
    </source>
</evidence>
<feature type="transmembrane region" description="Helical" evidence="8">
    <location>
        <begin position="376"/>
        <end position="397"/>
    </location>
</feature>
<dbReference type="PROSITE" id="PS50089">
    <property type="entry name" value="ZF_RING_2"/>
    <property type="match status" value="1"/>
</dbReference>
<feature type="transmembrane region" description="Helical" evidence="8">
    <location>
        <begin position="307"/>
        <end position="325"/>
    </location>
</feature>
<dbReference type="GO" id="GO:0005774">
    <property type="term" value="C:vacuolar membrane"/>
    <property type="evidence" value="ECO:0007669"/>
    <property type="project" value="TreeGrafter"/>
</dbReference>
<comment type="subcellular location">
    <subcellularLocation>
        <location evidence="1">Membrane</location>
        <topology evidence="1">Multi-pass membrane protein</topology>
    </subcellularLocation>
</comment>
<evidence type="ECO:0000256" key="7">
    <source>
        <dbReference type="SAM" id="MobiDB-lite"/>
    </source>
</evidence>
<keyword evidence="6" id="KW-0479">Metal-binding</keyword>
<dbReference type="SMART" id="SM00184">
    <property type="entry name" value="RING"/>
    <property type="match status" value="1"/>
</dbReference>
<evidence type="ECO:0000256" key="3">
    <source>
        <dbReference type="ARBA" id="ARBA00022692"/>
    </source>
</evidence>
<dbReference type="GO" id="GO:0005302">
    <property type="term" value="F:L-tyrosine transmembrane transporter activity"/>
    <property type="evidence" value="ECO:0007669"/>
    <property type="project" value="TreeGrafter"/>
</dbReference>
<feature type="transmembrane region" description="Helical" evidence="8">
    <location>
        <begin position="522"/>
        <end position="544"/>
    </location>
</feature>
<dbReference type="InterPro" id="IPR013083">
    <property type="entry name" value="Znf_RING/FYVE/PHD"/>
</dbReference>
<keyword evidence="6" id="KW-0863">Zinc-finger</keyword>
<evidence type="ECO:0000256" key="1">
    <source>
        <dbReference type="ARBA" id="ARBA00004141"/>
    </source>
</evidence>
<reference evidence="10" key="1">
    <citation type="journal article" date="2020" name="Stud. Mycol.">
        <title>101 Dothideomycetes genomes: a test case for predicting lifestyles and emergence of pathogens.</title>
        <authorList>
            <person name="Haridas S."/>
            <person name="Albert R."/>
            <person name="Binder M."/>
            <person name="Bloem J."/>
            <person name="Labutti K."/>
            <person name="Salamov A."/>
            <person name="Andreopoulos B."/>
            <person name="Baker S."/>
            <person name="Barry K."/>
            <person name="Bills G."/>
            <person name="Bluhm B."/>
            <person name="Cannon C."/>
            <person name="Castanera R."/>
            <person name="Culley D."/>
            <person name="Daum C."/>
            <person name="Ezra D."/>
            <person name="Gonzalez J."/>
            <person name="Henrissat B."/>
            <person name="Kuo A."/>
            <person name="Liang C."/>
            <person name="Lipzen A."/>
            <person name="Lutzoni F."/>
            <person name="Magnuson J."/>
            <person name="Mondo S."/>
            <person name="Nolan M."/>
            <person name="Ohm R."/>
            <person name="Pangilinan J."/>
            <person name="Park H.-J."/>
            <person name="Ramirez L."/>
            <person name="Alfaro M."/>
            <person name="Sun H."/>
            <person name="Tritt A."/>
            <person name="Yoshinaga Y."/>
            <person name="Zwiers L.-H."/>
            <person name="Turgeon B."/>
            <person name="Goodwin S."/>
            <person name="Spatafora J."/>
            <person name="Crous P."/>
            <person name="Grigoriev I."/>
        </authorList>
    </citation>
    <scope>NUCLEOTIDE SEQUENCE</scope>
    <source>
        <strain evidence="10">CBS 122368</strain>
    </source>
</reference>
<keyword evidence="11" id="KW-1185">Reference proteome</keyword>
<protein>
    <recommendedName>
        <fullName evidence="9">RING-type domain-containing protein</fullName>
    </recommendedName>
</protein>
<evidence type="ECO:0000256" key="8">
    <source>
        <dbReference type="SAM" id="Phobius"/>
    </source>
</evidence>
<dbReference type="Proteomes" id="UP000800094">
    <property type="component" value="Unassembled WGS sequence"/>
</dbReference>
<evidence type="ECO:0000256" key="6">
    <source>
        <dbReference type="PROSITE-ProRule" id="PRU00175"/>
    </source>
</evidence>
<evidence type="ECO:0000313" key="10">
    <source>
        <dbReference type="EMBL" id="KAF2243671.1"/>
    </source>
</evidence>
<keyword evidence="6" id="KW-0862">Zinc</keyword>
<accession>A0A6A6I024</accession>
<evidence type="ECO:0000313" key="11">
    <source>
        <dbReference type="Proteomes" id="UP000800094"/>
    </source>
</evidence>
<dbReference type="SUPFAM" id="SSF57850">
    <property type="entry name" value="RING/U-box"/>
    <property type="match status" value="1"/>
</dbReference>
<evidence type="ECO:0000256" key="2">
    <source>
        <dbReference type="ARBA" id="ARBA00008066"/>
    </source>
</evidence>
<dbReference type="GeneID" id="54585598"/>
<dbReference type="InterPro" id="IPR013057">
    <property type="entry name" value="AA_transpt_TM"/>
</dbReference>
<feature type="compositionally biased region" description="Basic and acidic residues" evidence="7">
    <location>
        <begin position="718"/>
        <end position="748"/>
    </location>
</feature>
<keyword evidence="5 8" id="KW-0472">Membrane</keyword>
<evidence type="ECO:0000256" key="5">
    <source>
        <dbReference type="ARBA" id="ARBA00023136"/>
    </source>
</evidence>
<feature type="transmembrane region" description="Helical" evidence="8">
    <location>
        <begin position="332"/>
        <end position="352"/>
    </location>
</feature>
<proteinExistence type="inferred from homology"/>
<dbReference type="Pfam" id="PF13639">
    <property type="entry name" value="zf-RING_2"/>
    <property type="match status" value="1"/>
</dbReference>
<dbReference type="GO" id="GO:0008270">
    <property type="term" value="F:zinc ion binding"/>
    <property type="evidence" value="ECO:0007669"/>
    <property type="project" value="UniProtKB-KW"/>
</dbReference>
<feature type="domain" description="RING-type" evidence="9">
    <location>
        <begin position="638"/>
        <end position="680"/>
    </location>
</feature>
<sequence>MSDSPTRNPEQNIQDARVLSEHLDPGFTAEFDGTTPETVGEGTSSKSAPELTAESSLRLQGGDIHRDLYRIQANARRVKLHQRAKTFSHPTEYEPSEVDHDELPVPEQLAPGGFRRQFLQRQSDRVSYIAAPVTRNFVSFLELYGSFAGEDLAESEDEEAIEDEEAAEEGERRPLLGRRRSTKRPGQQGDASNVQSFFTLLKAFIGTGIMFLPKAFKNGGMLFSSITLVTVAAVTMLCFHLLLQCRSRYGGGYGELGHAVGGRRLRSLILTSITISQIGFVCAGMIFTAENYSSFLAAVTRGKNIPLSTNVLIGIQIVALIPMSFIRNISKLGPAALLADVFILIGLTYIYWYDVSWLAQMGGFHETVRLFNPRDFTLTIGSAIFTFEGIGLILPIQSSMKHPENFNKLLLIVMLIITVIFTSVGVLCYGTFGERVSVEVITNFPQTSKLVNAVQFLYATAVMVGEPVQLFPAIRIIEGKIFGHRSGKQSSLTKWKKNIFRTSIVLLAGLISAVGASDLDKFVALIGSFACVPLVYIYPAYLHFKGVATSALVKAGDIAMMVIGVCAMVYTTSITVARSPPRPDNTCPRAAKPATRLQRKEAFLANSLIPCIPIEVSTTTTTTETTPTPRPDVGPSNCPICLDVLSPNPKAVFIRKCHHAFHEVCLKLWLKKHNTCPTCRQGLFRVPERPPGPLLYGGQRLSPLGLWAMVGSLEEGMEEARQRPGSDTERRRERGNEEQDDTRGEGGAKELTYLHKNTGQSLFEALTLYSDLIPNLCACLPIRRNRVKLIVYQSQSLVPLSTVLRFNEKNKPSSKTDTTKQLTVKRVILKQGFVPIASRPGAPLALVTSHRYYDSNTSSNLSRDKDWPLEISNPKPPSILAKREMSQQIGMCVDKNALLVQPVTKYKGMRKSSFVPPDPVDILRHMLQKVQERHGDRYGGYLRSHFQDDIMQKMENILCPQAWGILRSKPYTRDSLLAIEDSRTIEIRNIKHGIEVYITTSGT</sequence>
<dbReference type="InterPro" id="IPR001841">
    <property type="entry name" value="Znf_RING"/>
</dbReference>
<organism evidence="10 11">
    <name type="scientific">Trematosphaeria pertusa</name>
    <dbReference type="NCBI Taxonomy" id="390896"/>
    <lineage>
        <taxon>Eukaryota</taxon>
        <taxon>Fungi</taxon>
        <taxon>Dikarya</taxon>
        <taxon>Ascomycota</taxon>
        <taxon>Pezizomycotina</taxon>
        <taxon>Dothideomycetes</taxon>
        <taxon>Pleosporomycetidae</taxon>
        <taxon>Pleosporales</taxon>
        <taxon>Massarineae</taxon>
        <taxon>Trematosphaeriaceae</taxon>
        <taxon>Trematosphaeria</taxon>
    </lineage>
</organism>
<dbReference type="AlphaFoldDB" id="A0A6A6I024"/>
<feature type="compositionally biased region" description="Acidic residues" evidence="7">
    <location>
        <begin position="154"/>
        <end position="168"/>
    </location>
</feature>
<feature type="region of interest" description="Disordered" evidence="7">
    <location>
        <begin position="716"/>
        <end position="748"/>
    </location>
</feature>
<feature type="region of interest" description="Disordered" evidence="7">
    <location>
        <begin position="1"/>
        <end position="55"/>
    </location>
</feature>
<feature type="transmembrane region" description="Helical" evidence="8">
    <location>
        <begin position="409"/>
        <end position="432"/>
    </location>
</feature>
<dbReference type="OrthoDB" id="1684102at2759"/>
<dbReference type="Gene3D" id="3.30.40.10">
    <property type="entry name" value="Zinc/RING finger domain, C3HC4 (zinc finger)"/>
    <property type="match status" value="1"/>
</dbReference>
<gene>
    <name evidence="10" type="ORF">BU26DRAFT_554528</name>
</gene>
<keyword evidence="4 8" id="KW-1133">Transmembrane helix</keyword>
<dbReference type="Pfam" id="PF01490">
    <property type="entry name" value="Aa_trans"/>
    <property type="match status" value="1"/>
</dbReference>
<dbReference type="EMBL" id="ML987204">
    <property type="protein sequence ID" value="KAF2243671.1"/>
    <property type="molecule type" value="Genomic_DNA"/>
</dbReference>
<evidence type="ECO:0000259" key="9">
    <source>
        <dbReference type="PROSITE" id="PS50089"/>
    </source>
</evidence>
<dbReference type="PANTHER" id="PTHR22950:SF332">
    <property type="entry name" value="AMINO ACID TRANSPORTER (EUROFUNG)"/>
    <property type="match status" value="1"/>
</dbReference>
<feature type="region of interest" description="Disordered" evidence="7">
    <location>
        <begin position="154"/>
        <end position="190"/>
    </location>
</feature>
<dbReference type="PANTHER" id="PTHR22950">
    <property type="entry name" value="AMINO ACID TRANSPORTER"/>
    <property type="match status" value="1"/>
</dbReference>
<comment type="similarity">
    <text evidence="2">Belongs to the amino acid/polyamine transporter 2 family.</text>
</comment>
<feature type="transmembrane region" description="Helical" evidence="8">
    <location>
        <begin position="452"/>
        <end position="477"/>
    </location>
</feature>
<feature type="transmembrane region" description="Helical" evidence="8">
    <location>
        <begin position="268"/>
        <end position="287"/>
    </location>
</feature>
<dbReference type="RefSeq" id="XP_033678675.1">
    <property type="nucleotide sequence ID" value="XM_033832268.1"/>
</dbReference>
<name>A0A6A6I024_9PLEO</name>
<feature type="compositionally biased region" description="Polar residues" evidence="7">
    <location>
        <begin position="35"/>
        <end position="55"/>
    </location>
</feature>
<feature type="transmembrane region" description="Helical" evidence="8">
    <location>
        <begin position="498"/>
        <end position="516"/>
    </location>
</feature>